<comment type="caution">
    <text evidence="1">The sequence shown here is derived from an EMBL/GenBank/DDBJ whole genome shotgun (WGS) entry which is preliminary data.</text>
</comment>
<dbReference type="EMBL" id="BGPR01066366">
    <property type="protein sequence ID" value="GBO40926.1"/>
    <property type="molecule type" value="Genomic_DNA"/>
</dbReference>
<proteinExistence type="predicted"/>
<evidence type="ECO:0000313" key="2">
    <source>
        <dbReference type="Proteomes" id="UP000499080"/>
    </source>
</evidence>
<dbReference type="AlphaFoldDB" id="A0A4Y2WVS6"/>
<name>A0A4Y2WVS6_ARAVE</name>
<sequence length="98" mass="11262">MYLSYILALTTRMMEMEDWAGFLTVFSILFSTAHESEVGKKNIPHSNSEVSAFRMKGRKAFQNPSSSGSFPFLLCPFEQQHWFIFYARKEKACAVNHG</sequence>
<protein>
    <submittedName>
        <fullName evidence="1">Uncharacterized protein</fullName>
    </submittedName>
</protein>
<keyword evidence="2" id="KW-1185">Reference proteome</keyword>
<gene>
    <name evidence="1" type="ORF">AVEN_214053_1</name>
</gene>
<reference evidence="1 2" key="1">
    <citation type="journal article" date="2019" name="Sci. Rep.">
        <title>Orb-weaving spider Araneus ventricosus genome elucidates the spidroin gene catalogue.</title>
        <authorList>
            <person name="Kono N."/>
            <person name="Nakamura H."/>
            <person name="Ohtoshi R."/>
            <person name="Moran D.A.P."/>
            <person name="Shinohara A."/>
            <person name="Yoshida Y."/>
            <person name="Fujiwara M."/>
            <person name="Mori M."/>
            <person name="Tomita M."/>
            <person name="Arakawa K."/>
        </authorList>
    </citation>
    <scope>NUCLEOTIDE SEQUENCE [LARGE SCALE GENOMIC DNA]</scope>
</reference>
<organism evidence="1 2">
    <name type="scientific">Araneus ventricosus</name>
    <name type="common">Orbweaver spider</name>
    <name type="synonym">Epeira ventricosa</name>
    <dbReference type="NCBI Taxonomy" id="182803"/>
    <lineage>
        <taxon>Eukaryota</taxon>
        <taxon>Metazoa</taxon>
        <taxon>Ecdysozoa</taxon>
        <taxon>Arthropoda</taxon>
        <taxon>Chelicerata</taxon>
        <taxon>Arachnida</taxon>
        <taxon>Araneae</taxon>
        <taxon>Araneomorphae</taxon>
        <taxon>Entelegynae</taxon>
        <taxon>Araneoidea</taxon>
        <taxon>Araneidae</taxon>
        <taxon>Araneus</taxon>
    </lineage>
</organism>
<dbReference type="Proteomes" id="UP000499080">
    <property type="component" value="Unassembled WGS sequence"/>
</dbReference>
<evidence type="ECO:0000313" key="1">
    <source>
        <dbReference type="EMBL" id="GBO40926.1"/>
    </source>
</evidence>
<accession>A0A4Y2WVS6</accession>